<keyword evidence="6" id="KW-1185">Reference proteome</keyword>
<dbReference type="PROSITE" id="PS50208">
    <property type="entry name" value="CASPASE_P20"/>
    <property type="match status" value="1"/>
</dbReference>
<dbReference type="PANTHER" id="PTHR22576">
    <property type="entry name" value="MUCOSA ASSOCIATED LYMPHOID TISSUE LYMPHOMA TRANSLOCATION PROTEIN 1/PARACASPASE"/>
    <property type="match status" value="1"/>
</dbReference>
<gene>
    <name evidence="5" type="ORF">MEDL_32552</name>
</gene>
<dbReference type="InterPro" id="IPR002138">
    <property type="entry name" value="Pept_C14_p10"/>
</dbReference>
<comment type="caution">
    <text evidence="5">The sequence shown here is derived from an EMBL/GenBank/DDBJ whole genome shotgun (WGS) entry which is preliminary data.</text>
</comment>
<accession>A0A8S3SBB1</accession>
<dbReference type="InterPro" id="IPR015917">
    <property type="entry name" value="Pept_C14A"/>
</dbReference>
<reference evidence="5" key="1">
    <citation type="submission" date="2021-03" db="EMBL/GenBank/DDBJ databases">
        <authorList>
            <person name="Bekaert M."/>
        </authorList>
    </citation>
    <scope>NUCLEOTIDE SEQUENCE</scope>
</reference>
<dbReference type="EC" id="3.4.22.60" evidence="5"/>
<dbReference type="OrthoDB" id="6097906at2759"/>
<comment type="similarity">
    <text evidence="1 2">Belongs to the peptidase C14A family.</text>
</comment>
<proteinExistence type="inferred from homology"/>
<dbReference type="PANTHER" id="PTHR22576:SF41">
    <property type="entry name" value="CASPASE 14, APOPTOSIS-RELATED CYSTEINE PEPTIDASE"/>
    <property type="match status" value="1"/>
</dbReference>
<dbReference type="PRINTS" id="PR00376">
    <property type="entry name" value="IL1BCENZYME"/>
</dbReference>
<dbReference type="SUPFAM" id="SSF52129">
    <property type="entry name" value="Caspase-like"/>
    <property type="match status" value="1"/>
</dbReference>
<dbReference type="SMART" id="SM00115">
    <property type="entry name" value="CASc"/>
    <property type="match status" value="1"/>
</dbReference>
<evidence type="ECO:0000256" key="1">
    <source>
        <dbReference type="ARBA" id="ARBA00010134"/>
    </source>
</evidence>
<feature type="domain" description="Caspase family p20" evidence="4">
    <location>
        <begin position="11"/>
        <end position="28"/>
    </location>
</feature>
<evidence type="ECO:0000313" key="6">
    <source>
        <dbReference type="Proteomes" id="UP000683360"/>
    </source>
</evidence>
<dbReference type="AlphaFoldDB" id="A0A8S3SBB1"/>
<dbReference type="InterPro" id="IPR029030">
    <property type="entry name" value="Caspase-like_dom_sf"/>
</dbReference>
<dbReference type="PROSITE" id="PS50207">
    <property type="entry name" value="CASPASE_P10"/>
    <property type="match status" value="1"/>
</dbReference>
<evidence type="ECO:0000259" key="3">
    <source>
        <dbReference type="PROSITE" id="PS50207"/>
    </source>
</evidence>
<dbReference type="PROSITE" id="PS01122">
    <property type="entry name" value="CASPASE_CYS"/>
    <property type="match status" value="1"/>
</dbReference>
<dbReference type="InterPro" id="IPR011600">
    <property type="entry name" value="Pept_C14_caspase"/>
</dbReference>
<dbReference type="InterPro" id="IPR001309">
    <property type="entry name" value="Pept_C14_p20"/>
</dbReference>
<dbReference type="Gene3D" id="3.40.50.1460">
    <property type="match status" value="1"/>
</dbReference>
<dbReference type="InterPro" id="IPR052039">
    <property type="entry name" value="Caspase-related_regulators"/>
</dbReference>
<evidence type="ECO:0000259" key="4">
    <source>
        <dbReference type="PROSITE" id="PS50208"/>
    </source>
</evidence>
<evidence type="ECO:0000256" key="2">
    <source>
        <dbReference type="RuleBase" id="RU003971"/>
    </source>
</evidence>
<keyword evidence="5" id="KW-0378">Hydrolase</keyword>
<evidence type="ECO:0000313" key="5">
    <source>
        <dbReference type="EMBL" id="CAG2218971.1"/>
    </source>
</evidence>
<dbReference type="GO" id="GO:0004197">
    <property type="term" value="F:cysteine-type endopeptidase activity"/>
    <property type="evidence" value="ECO:0007669"/>
    <property type="project" value="InterPro"/>
</dbReference>
<feature type="domain" description="Caspase family p10" evidence="3">
    <location>
        <begin position="87"/>
        <end position="158"/>
    </location>
</feature>
<sequence length="162" mass="18720">MYLNYSTQLFNYVDKPKIFIVQACRGKPVQELTGHVADDEMELEDDFIDSVSVPKDADILIAYATTDGWYLAQILKISFMKGHRETGSWFINALVQVLTETYETRHFEEMLVGVRHMLARDPKWRGLRSDPENSEKKQILCQMPCSWTTLTKLFYLKAAGDC</sequence>
<dbReference type="GO" id="GO:0006508">
    <property type="term" value="P:proteolysis"/>
    <property type="evidence" value="ECO:0007669"/>
    <property type="project" value="InterPro"/>
</dbReference>
<dbReference type="Pfam" id="PF00656">
    <property type="entry name" value="Peptidase_C14"/>
    <property type="match status" value="1"/>
</dbReference>
<dbReference type="InterPro" id="IPR033139">
    <property type="entry name" value="Caspase_cys_AS"/>
</dbReference>
<dbReference type="Proteomes" id="UP000683360">
    <property type="component" value="Unassembled WGS sequence"/>
</dbReference>
<dbReference type="EMBL" id="CAJPWZ010001618">
    <property type="protein sequence ID" value="CAG2218971.1"/>
    <property type="molecule type" value="Genomic_DNA"/>
</dbReference>
<protein>
    <submittedName>
        <fullName evidence="5">CASP7</fullName>
        <ecNumber evidence="5">3.4.22.60</ecNumber>
    </submittedName>
</protein>
<name>A0A8S3SBB1_MYTED</name>
<organism evidence="5 6">
    <name type="scientific">Mytilus edulis</name>
    <name type="common">Blue mussel</name>
    <dbReference type="NCBI Taxonomy" id="6550"/>
    <lineage>
        <taxon>Eukaryota</taxon>
        <taxon>Metazoa</taxon>
        <taxon>Spiralia</taxon>
        <taxon>Lophotrochozoa</taxon>
        <taxon>Mollusca</taxon>
        <taxon>Bivalvia</taxon>
        <taxon>Autobranchia</taxon>
        <taxon>Pteriomorphia</taxon>
        <taxon>Mytilida</taxon>
        <taxon>Mytiloidea</taxon>
        <taxon>Mytilidae</taxon>
        <taxon>Mytilinae</taxon>
        <taxon>Mytilus</taxon>
    </lineage>
</organism>